<evidence type="ECO:0000313" key="1">
    <source>
        <dbReference type="EMBL" id="MBK6090314.1"/>
    </source>
</evidence>
<protein>
    <submittedName>
        <fullName evidence="1">Transposase</fullName>
    </submittedName>
</protein>
<dbReference type="AlphaFoldDB" id="A0A935C4K4"/>
<dbReference type="PANTHER" id="PTHR30298">
    <property type="entry name" value="H REPEAT-ASSOCIATED PREDICTED TRANSPOSASE"/>
    <property type="match status" value="1"/>
</dbReference>
<sequence>MFLCDLNESLSCHIKQALEIIFGERGQPSVAHPFSAEHGLVIGQLACEEKSNEITAIPKLLEMLEIKGCIVTIDARDDKVIIGCIADKQAILFDMDILVLPFDEIKEKRVGRVLPPYITKIQQKVAANMVREGVSPLPKELFISFDE</sequence>
<keyword evidence="2" id="KW-1185">Reference proteome</keyword>
<dbReference type="InterPro" id="IPR051698">
    <property type="entry name" value="Transposase_11-like"/>
</dbReference>
<dbReference type="Proteomes" id="UP000633365">
    <property type="component" value="Unassembled WGS sequence"/>
</dbReference>
<gene>
    <name evidence="1" type="ORF">JKK62_17005</name>
</gene>
<dbReference type="EMBL" id="JAEQMG010000198">
    <property type="protein sequence ID" value="MBK6090314.1"/>
    <property type="molecule type" value="Genomic_DNA"/>
</dbReference>
<name>A0A935C4K4_9FIRM</name>
<comment type="caution">
    <text evidence="1">The sequence shown here is derived from an EMBL/GenBank/DDBJ whole genome shotgun (WGS) entry which is preliminary data.</text>
</comment>
<evidence type="ECO:0000313" key="2">
    <source>
        <dbReference type="Proteomes" id="UP000633365"/>
    </source>
</evidence>
<organism evidence="1 2">
    <name type="scientific">Ruminococcus difficilis</name>
    <dbReference type="NCBI Taxonomy" id="2763069"/>
    <lineage>
        <taxon>Bacteria</taxon>
        <taxon>Bacillati</taxon>
        <taxon>Bacillota</taxon>
        <taxon>Clostridia</taxon>
        <taxon>Eubacteriales</taxon>
        <taxon>Oscillospiraceae</taxon>
        <taxon>Ruminococcus</taxon>
    </lineage>
</organism>
<reference evidence="1" key="1">
    <citation type="submission" date="2021-01" db="EMBL/GenBank/DDBJ databases">
        <title>Genome public.</title>
        <authorList>
            <person name="Liu C."/>
            <person name="Sun Q."/>
        </authorList>
    </citation>
    <scope>NUCLEOTIDE SEQUENCE</scope>
    <source>
        <strain evidence="1">M6</strain>
    </source>
</reference>
<dbReference type="PANTHER" id="PTHR30298:SF0">
    <property type="entry name" value="PROTEIN YBFL-RELATED"/>
    <property type="match status" value="1"/>
</dbReference>
<proteinExistence type="predicted"/>
<accession>A0A935C4K4</accession>